<dbReference type="Proteomes" id="UP000095283">
    <property type="component" value="Unplaced"/>
</dbReference>
<proteinExistence type="predicted"/>
<keyword evidence="1" id="KW-0472">Membrane</keyword>
<dbReference type="AlphaFoldDB" id="A0A1I7WUW9"/>
<dbReference type="InterPro" id="IPR004156">
    <property type="entry name" value="OATP"/>
</dbReference>
<keyword evidence="2" id="KW-1185">Reference proteome</keyword>
<evidence type="ECO:0000313" key="2">
    <source>
        <dbReference type="Proteomes" id="UP000095283"/>
    </source>
</evidence>
<keyword evidence="1" id="KW-1133">Transmembrane helix</keyword>
<sequence>MMIDTACLEWEESCGRHQSCLVYDPVKLSWTITAVAIVCKLVSILATILGYMTYRPTDLDNGISVHSVDSHGALHLVVNDDRPPEEIGAIRRIDY</sequence>
<keyword evidence="1" id="KW-0812">Transmembrane</keyword>
<reference evidence="3" key="1">
    <citation type="submission" date="2016-11" db="UniProtKB">
        <authorList>
            <consortium name="WormBaseParasite"/>
        </authorList>
    </citation>
    <scope>IDENTIFICATION</scope>
</reference>
<protein>
    <submittedName>
        <fullName evidence="3">Neur_chan_memb domain-containing protein</fullName>
    </submittedName>
</protein>
<name>A0A1I7WUW9_HETBA</name>
<dbReference type="WBParaSite" id="Hba_08952">
    <property type="protein sequence ID" value="Hba_08952"/>
    <property type="gene ID" value="Hba_08952"/>
</dbReference>
<organism evidence="2 3">
    <name type="scientific">Heterorhabditis bacteriophora</name>
    <name type="common">Entomopathogenic nematode worm</name>
    <dbReference type="NCBI Taxonomy" id="37862"/>
    <lineage>
        <taxon>Eukaryota</taxon>
        <taxon>Metazoa</taxon>
        <taxon>Ecdysozoa</taxon>
        <taxon>Nematoda</taxon>
        <taxon>Chromadorea</taxon>
        <taxon>Rhabditida</taxon>
        <taxon>Rhabditina</taxon>
        <taxon>Rhabditomorpha</taxon>
        <taxon>Strongyloidea</taxon>
        <taxon>Heterorhabditidae</taxon>
        <taxon>Heterorhabditis</taxon>
    </lineage>
</organism>
<dbReference type="GO" id="GO:0015347">
    <property type="term" value="F:sodium-independent organic anion transmembrane transporter activity"/>
    <property type="evidence" value="ECO:0007669"/>
    <property type="project" value="TreeGrafter"/>
</dbReference>
<dbReference type="PANTHER" id="PTHR11388">
    <property type="entry name" value="ORGANIC ANION TRANSPORTER"/>
    <property type="match status" value="1"/>
</dbReference>
<evidence type="ECO:0000313" key="3">
    <source>
        <dbReference type="WBParaSite" id="Hba_08952"/>
    </source>
</evidence>
<accession>A0A1I7WUW9</accession>
<dbReference type="GO" id="GO:0043252">
    <property type="term" value="P:sodium-independent organic anion transport"/>
    <property type="evidence" value="ECO:0007669"/>
    <property type="project" value="TreeGrafter"/>
</dbReference>
<dbReference type="PANTHER" id="PTHR11388:SF100">
    <property type="entry name" value="SOLUTE CARRIER ORGANIC ANION TRANSPORTER FAMILY MEMBER 4A1"/>
    <property type="match status" value="1"/>
</dbReference>
<feature type="transmembrane region" description="Helical" evidence="1">
    <location>
        <begin position="28"/>
        <end position="51"/>
    </location>
</feature>
<dbReference type="GO" id="GO:0016323">
    <property type="term" value="C:basolateral plasma membrane"/>
    <property type="evidence" value="ECO:0007669"/>
    <property type="project" value="TreeGrafter"/>
</dbReference>
<evidence type="ECO:0000256" key="1">
    <source>
        <dbReference type="SAM" id="Phobius"/>
    </source>
</evidence>